<feature type="region of interest" description="Disordered" evidence="1">
    <location>
        <begin position="140"/>
        <end position="160"/>
    </location>
</feature>
<dbReference type="RefSeq" id="WP_222873307.1">
    <property type="nucleotide sequence ID" value="NZ_CP039704.1"/>
</dbReference>
<reference evidence="3" key="1">
    <citation type="submission" date="2019-04" db="EMBL/GenBank/DDBJ databases">
        <title>Complete genome sequence of Sphingomonas sp. W1-2-3.</title>
        <authorList>
            <person name="Im W.T."/>
        </authorList>
    </citation>
    <scope>NUCLEOTIDE SEQUENCE [LARGE SCALE GENOMIC DNA]</scope>
    <source>
        <strain evidence="3">W1-2-3</strain>
    </source>
</reference>
<gene>
    <name evidence="2" type="ORF">E6W36_15485</name>
</gene>
<protein>
    <submittedName>
        <fullName evidence="2">Uncharacterized protein</fullName>
    </submittedName>
</protein>
<organism evidence="2 3">
    <name type="scientific">Hankyongella ginsenosidimutans</name>
    <dbReference type="NCBI Taxonomy" id="1763828"/>
    <lineage>
        <taxon>Bacteria</taxon>
        <taxon>Pseudomonadati</taxon>
        <taxon>Pseudomonadota</taxon>
        <taxon>Alphaproteobacteria</taxon>
        <taxon>Sphingomonadales</taxon>
        <taxon>Sphingomonadaceae</taxon>
        <taxon>Hankyongella</taxon>
    </lineage>
</organism>
<dbReference type="AlphaFoldDB" id="A0A4D7CCD1"/>
<keyword evidence="3" id="KW-1185">Reference proteome</keyword>
<name>A0A4D7CCD1_9SPHN</name>
<evidence type="ECO:0000256" key="1">
    <source>
        <dbReference type="SAM" id="MobiDB-lite"/>
    </source>
</evidence>
<dbReference type="KEGG" id="hgn:E6W36_15485"/>
<dbReference type="EMBL" id="CP039704">
    <property type="protein sequence ID" value="QCI80412.1"/>
    <property type="molecule type" value="Genomic_DNA"/>
</dbReference>
<dbReference type="Proteomes" id="UP000298714">
    <property type="component" value="Chromosome"/>
</dbReference>
<proteinExistence type="predicted"/>
<accession>A0A4D7CCD1</accession>
<evidence type="ECO:0000313" key="3">
    <source>
        <dbReference type="Proteomes" id="UP000298714"/>
    </source>
</evidence>
<sequence>MTMADHGGHAKPFRPALRHALAVLAWLATATLPTPIEAQPVTPWRPEAVAALQGVVDRLPEHGLDPRHYAIPAPATGAAIEALALELAADLTVGRQGSAVYGAEPREAVKVRLRQPLRDALVSPALAIPAFTPPCRHRMRPMESCSGDWREKPTRHAARR</sequence>
<evidence type="ECO:0000313" key="2">
    <source>
        <dbReference type="EMBL" id="QCI80412.1"/>
    </source>
</evidence>